<name>A0A1E3NGS9_9ASCO</name>
<evidence type="ECO:0000313" key="2">
    <source>
        <dbReference type="EMBL" id="ODQ45322.1"/>
    </source>
</evidence>
<organism evidence="2 3">
    <name type="scientific">Pichia membranifaciens NRRL Y-2026</name>
    <dbReference type="NCBI Taxonomy" id="763406"/>
    <lineage>
        <taxon>Eukaryota</taxon>
        <taxon>Fungi</taxon>
        <taxon>Dikarya</taxon>
        <taxon>Ascomycota</taxon>
        <taxon>Saccharomycotina</taxon>
        <taxon>Pichiomycetes</taxon>
        <taxon>Pichiales</taxon>
        <taxon>Pichiaceae</taxon>
        <taxon>Pichia</taxon>
    </lineage>
</organism>
<dbReference type="RefSeq" id="XP_019016435.1">
    <property type="nucleotide sequence ID" value="XM_019161741.1"/>
</dbReference>
<keyword evidence="3" id="KW-1185">Reference proteome</keyword>
<evidence type="ECO:0000259" key="1">
    <source>
        <dbReference type="Pfam" id="PF12660"/>
    </source>
</evidence>
<dbReference type="OrthoDB" id="6021743at2759"/>
<dbReference type="EMBL" id="KV454005">
    <property type="protein sequence ID" value="ODQ45322.1"/>
    <property type="molecule type" value="Genomic_DNA"/>
</dbReference>
<dbReference type="InterPro" id="IPR024764">
    <property type="entry name" value="TFIIIC_Znf"/>
</dbReference>
<dbReference type="GeneID" id="30178428"/>
<dbReference type="Pfam" id="PF12660">
    <property type="entry name" value="zf-TFIIIC"/>
    <property type="match status" value="1"/>
</dbReference>
<proteinExistence type="predicted"/>
<gene>
    <name evidence="2" type="ORF">PICMEDRAFT_17787</name>
</gene>
<dbReference type="Proteomes" id="UP000094455">
    <property type="component" value="Unassembled WGS sequence"/>
</dbReference>
<dbReference type="AlphaFoldDB" id="A0A1E3NGS9"/>
<sequence>MEDFVITRELSTIGADRVQGSKDGRILIQVKNGIVLLNTNENCHGKPKGLSDLFTLARLSVPSFKCENFFRNVAHEGMPKLGEAKVNSGANEPISFTSVSVSDSGVSENLQCLYLTVTDAYNGIIFNYETGSLNPICILNDEIAELESIETDSLLTENDMRKLRINYLVWLKGIDYKYLQNPVWPLATSSLFICFTEASETWVYKYDCFTNSISRVFSFDLHLDSVQNEHVLYYKASDWLVNKNTEQAELYYQFAVVTSKNRVIVRKCSVDLSENSWRVEEEAVGGTGLEFDDSVVNIGIQSIGGKNMLSVALPNAIKMVTLDEDPKVVDISLDNVVVMDNFIQFADSRHRSVLHSILTNRLGELRHIKLDMEKFEVVSSGKYNYQQIIESEELPLFEKLNDLNSLDSFVIDSLNTDPTGSLIYMLHSTSHLKSNFEFTNSKKDPISFAIVKADWNRRVDFEDVSNFNSILSSPTYWKGMSSIMKGLHVDVDVDVKMEVEEADADADAASKADAVLGNGGEPATKDRSSLLKELFLSPELDKERVANVIGGASLNKAFRRKIQRMIATEVLALMDADVLDTQSEEDMFIYFQFSKLVERKIPEKSICKMRVYGTSLIESFDVSQLDIDRCIEAGGVVRSLEGHPWKLCDVTLLPILSPVVKRCTHCGSVKVGGGHGRVLETVLEASPVCVFCGGRYV</sequence>
<accession>A0A1E3NGS9</accession>
<reference evidence="2 3" key="1">
    <citation type="journal article" date="2016" name="Proc. Natl. Acad. Sci. U.S.A.">
        <title>Comparative genomics of biotechnologically important yeasts.</title>
        <authorList>
            <person name="Riley R."/>
            <person name="Haridas S."/>
            <person name="Wolfe K.H."/>
            <person name="Lopes M.R."/>
            <person name="Hittinger C.T."/>
            <person name="Goeker M."/>
            <person name="Salamov A.A."/>
            <person name="Wisecaver J.H."/>
            <person name="Long T.M."/>
            <person name="Calvey C.H."/>
            <person name="Aerts A.L."/>
            <person name="Barry K.W."/>
            <person name="Choi C."/>
            <person name="Clum A."/>
            <person name="Coughlan A.Y."/>
            <person name="Deshpande S."/>
            <person name="Douglass A.P."/>
            <person name="Hanson S.J."/>
            <person name="Klenk H.-P."/>
            <person name="LaButti K.M."/>
            <person name="Lapidus A."/>
            <person name="Lindquist E.A."/>
            <person name="Lipzen A.M."/>
            <person name="Meier-Kolthoff J.P."/>
            <person name="Ohm R.A."/>
            <person name="Otillar R.P."/>
            <person name="Pangilinan J.L."/>
            <person name="Peng Y."/>
            <person name="Rokas A."/>
            <person name="Rosa C.A."/>
            <person name="Scheuner C."/>
            <person name="Sibirny A.A."/>
            <person name="Slot J.C."/>
            <person name="Stielow J.B."/>
            <person name="Sun H."/>
            <person name="Kurtzman C.P."/>
            <person name="Blackwell M."/>
            <person name="Grigoriev I.V."/>
            <person name="Jeffries T.W."/>
        </authorList>
    </citation>
    <scope>NUCLEOTIDE SEQUENCE [LARGE SCALE GENOMIC DNA]</scope>
    <source>
        <strain evidence="2 3">NRRL Y-2026</strain>
    </source>
</reference>
<protein>
    <recommendedName>
        <fullName evidence="1">Transcription factor IIIC putative zinc-finger domain-containing protein</fullName>
    </recommendedName>
</protein>
<evidence type="ECO:0000313" key="3">
    <source>
        <dbReference type="Proteomes" id="UP000094455"/>
    </source>
</evidence>
<feature type="domain" description="Transcription factor IIIC putative zinc-finger" evidence="1">
    <location>
        <begin position="638"/>
        <end position="695"/>
    </location>
</feature>